<feature type="domain" description="RNA polymerase sigma factor 70 region 4 type 2" evidence="5">
    <location>
        <begin position="17"/>
        <end position="66"/>
    </location>
</feature>
<dbReference type="Gene3D" id="1.10.10.10">
    <property type="entry name" value="Winged helix-like DNA-binding domain superfamily/Winged helix DNA-binding domain"/>
    <property type="match status" value="1"/>
</dbReference>
<evidence type="ECO:0000313" key="6">
    <source>
        <dbReference type="EMBL" id="GIE10385.1"/>
    </source>
</evidence>
<name>A0A919IXR0_9ACTN</name>
<comment type="similarity">
    <text evidence="1">Belongs to the sigma-70 factor family. ECF subfamily.</text>
</comment>
<evidence type="ECO:0000256" key="2">
    <source>
        <dbReference type="ARBA" id="ARBA00023015"/>
    </source>
</evidence>
<protein>
    <recommendedName>
        <fullName evidence="5">RNA polymerase sigma factor 70 region 4 type 2 domain-containing protein</fullName>
    </recommendedName>
</protein>
<dbReference type="GO" id="GO:0006352">
    <property type="term" value="P:DNA-templated transcription initiation"/>
    <property type="evidence" value="ECO:0007669"/>
    <property type="project" value="InterPro"/>
</dbReference>
<dbReference type="Pfam" id="PF08281">
    <property type="entry name" value="Sigma70_r4_2"/>
    <property type="match status" value="1"/>
</dbReference>
<evidence type="ECO:0000256" key="3">
    <source>
        <dbReference type="ARBA" id="ARBA00023082"/>
    </source>
</evidence>
<comment type="caution">
    <text evidence="6">The sequence shown here is derived from an EMBL/GenBank/DDBJ whole genome shotgun (WGS) entry which is preliminary data.</text>
</comment>
<accession>A0A919IXR0</accession>
<evidence type="ECO:0000259" key="5">
    <source>
        <dbReference type="Pfam" id="PF08281"/>
    </source>
</evidence>
<evidence type="ECO:0000313" key="7">
    <source>
        <dbReference type="Proteomes" id="UP000598174"/>
    </source>
</evidence>
<dbReference type="InterPro" id="IPR036388">
    <property type="entry name" value="WH-like_DNA-bd_sf"/>
</dbReference>
<organism evidence="6 7">
    <name type="scientific">Paractinoplanes ferrugineus</name>
    <dbReference type="NCBI Taxonomy" id="113564"/>
    <lineage>
        <taxon>Bacteria</taxon>
        <taxon>Bacillati</taxon>
        <taxon>Actinomycetota</taxon>
        <taxon>Actinomycetes</taxon>
        <taxon>Micromonosporales</taxon>
        <taxon>Micromonosporaceae</taxon>
        <taxon>Paractinoplanes</taxon>
    </lineage>
</organism>
<reference evidence="6" key="1">
    <citation type="submission" date="2021-01" db="EMBL/GenBank/DDBJ databases">
        <title>Whole genome shotgun sequence of Actinoplanes ferrugineus NBRC 15555.</title>
        <authorList>
            <person name="Komaki H."/>
            <person name="Tamura T."/>
        </authorList>
    </citation>
    <scope>NUCLEOTIDE SEQUENCE</scope>
    <source>
        <strain evidence="6">NBRC 15555</strain>
    </source>
</reference>
<gene>
    <name evidence="6" type="ORF">Afe05nite_22250</name>
</gene>
<dbReference type="EMBL" id="BOMM01000016">
    <property type="protein sequence ID" value="GIE10385.1"/>
    <property type="molecule type" value="Genomic_DNA"/>
</dbReference>
<dbReference type="Proteomes" id="UP000598174">
    <property type="component" value="Unassembled WGS sequence"/>
</dbReference>
<dbReference type="SUPFAM" id="SSF88659">
    <property type="entry name" value="Sigma3 and sigma4 domains of RNA polymerase sigma factors"/>
    <property type="match status" value="1"/>
</dbReference>
<dbReference type="GO" id="GO:0016987">
    <property type="term" value="F:sigma factor activity"/>
    <property type="evidence" value="ECO:0007669"/>
    <property type="project" value="UniProtKB-KW"/>
</dbReference>
<keyword evidence="7" id="KW-1185">Reference proteome</keyword>
<evidence type="ECO:0000256" key="4">
    <source>
        <dbReference type="ARBA" id="ARBA00023163"/>
    </source>
</evidence>
<sequence length="79" mass="8885">MPTTDADTIEARPPSMRLMLRNLPAQYREILVATYFHHRTPHEAAEHLGLAPEAAKARLYEAMRDLSLMIAMGPDLEIG</sequence>
<dbReference type="RefSeq" id="WP_239117726.1">
    <property type="nucleotide sequence ID" value="NZ_BAAABP010000071.1"/>
</dbReference>
<proteinExistence type="inferred from homology"/>
<dbReference type="GO" id="GO:0003677">
    <property type="term" value="F:DNA binding"/>
    <property type="evidence" value="ECO:0007669"/>
    <property type="project" value="InterPro"/>
</dbReference>
<dbReference type="AlphaFoldDB" id="A0A919IXR0"/>
<evidence type="ECO:0000256" key="1">
    <source>
        <dbReference type="ARBA" id="ARBA00010641"/>
    </source>
</evidence>
<keyword evidence="2" id="KW-0805">Transcription regulation</keyword>
<keyword evidence="3" id="KW-0731">Sigma factor</keyword>
<keyword evidence="4" id="KW-0804">Transcription</keyword>
<dbReference type="InterPro" id="IPR013249">
    <property type="entry name" value="RNA_pol_sigma70_r4_t2"/>
</dbReference>
<dbReference type="InterPro" id="IPR013324">
    <property type="entry name" value="RNA_pol_sigma_r3/r4-like"/>
</dbReference>